<feature type="transmembrane region" description="Helical" evidence="1">
    <location>
        <begin position="162"/>
        <end position="183"/>
    </location>
</feature>
<organism evidence="2 3">
    <name type="scientific">Streptomyces turgidiscabies</name>
    <dbReference type="NCBI Taxonomy" id="85558"/>
    <lineage>
        <taxon>Bacteria</taxon>
        <taxon>Bacillati</taxon>
        <taxon>Actinomycetota</taxon>
        <taxon>Actinomycetes</taxon>
        <taxon>Kitasatosporales</taxon>
        <taxon>Streptomycetaceae</taxon>
        <taxon>Streptomyces</taxon>
    </lineage>
</organism>
<feature type="transmembrane region" description="Helical" evidence="1">
    <location>
        <begin position="97"/>
        <end position="121"/>
    </location>
</feature>
<feature type="transmembrane region" description="Helical" evidence="1">
    <location>
        <begin position="225"/>
        <end position="244"/>
    </location>
</feature>
<dbReference type="Proteomes" id="UP001223072">
    <property type="component" value="Unassembled WGS sequence"/>
</dbReference>
<protein>
    <recommendedName>
        <fullName evidence="4">Integral membrane protein</fullName>
    </recommendedName>
</protein>
<keyword evidence="3" id="KW-1185">Reference proteome</keyword>
<accession>A0ABU0RWW0</accession>
<feature type="transmembrane region" description="Helical" evidence="1">
    <location>
        <begin position="14"/>
        <end position="33"/>
    </location>
</feature>
<gene>
    <name evidence="2" type="ORF">QFZ49_006153</name>
</gene>
<comment type="caution">
    <text evidence="2">The sequence shown here is derived from an EMBL/GenBank/DDBJ whole genome shotgun (WGS) entry which is preliminary data.</text>
</comment>
<proteinExistence type="predicted"/>
<dbReference type="EMBL" id="JAUSZS010000008">
    <property type="protein sequence ID" value="MDQ0936178.1"/>
    <property type="molecule type" value="Genomic_DNA"/>
</dbReference>
<evidence type="ECO:0000256" key="1">
    <source>
        <dbReference type="SAM" id="Phobius"/>
    </source>
</evidence>
<sequence length="465" mass="49366">MNFRVLRIELRRSVAPWAGVVILAPALAFLYLLGGEWWRGTTAWTAQWTTLALWTRSLLFYLWPLAVGLGALQGLRDHRSKMLELLTSTPRPARHRAATLAGATALTLASAFALLVLSGGVQVFSQTEYTHLGWLPISLVGALSLVAGAVLGMGAGRALPSVLTPPALTMVAFVFTALMYMSLGRTQTITAAGIPVTEPNRISLLSPAVQDVRDTLVTLSASVHVGQTIWLLGMAATGFALLVAATPRTRLIALTPVLAGAVIALLVLPSDPRRIYVVDEAAAELVCDGPVCVTKTQQAHLTDLAGPGKEALRLLHGALGGQAPVSVRENTTLLPEGSTPQWSRKTVLFDFDDDVIAAAKGKELTWALIAKGMVPGCTPVGWSGLGGDEFAQTVAVSWVLGDFRPLPSTSPANLQRMADAEARPVWKKLKALPRAEQLSRINAMRAAALSCKGEPFEVLSGGTSR</sequence>
<dbReference type="RefSeq" id="WP_307629646.1">
    <property type="nucleotide sequence ID" value="NZ_JAUSZS010000008.1"/>
</dbReference>
<keyword evidence="1" id="KW-1133">Transmembrane helix</keyword>
<evidence type="ECO:0008006" key="4">
    <source>
        <dbReference type="Google" id="ProtNLM"/>
    </source>
</evidence>
<reference evidence="2 3" key="1">
    <citation type="submission" date="2023-07" db="EMBL/GenBank/DDBJ databases">
        <title>Comparative genomics of wheat-associated soil bacteria to identify genetic determinants of phenazine resistance.</title>
        <authorList>
            <person name="Mouncey N."/>
        </authorList>
    </citation>
    <scope>NUCLEOTIDE SEQUENCE [LARGE SCALE GENOMIC DNA]</scope>
    <source>
        <strain evidence="2 3">W2I16</strain>
    </source>
</reference>
<keyword evidence="1" id="KW-0472">Membrane</keyword>
<feature type="transmembrane region" description="Helical" evidence="1">
    <location>
        <begin position="133"/>
        <end position="155"/>
    </location>
</feature>
<feature type="transmembrane region" description="Helical" evidence="1">
    <location>
        <begin position="53"/>
        <end position="76"/>
    </location>
</feature>
<evidence type="ECO:0000313" key="3">
    <source>
        <dbReference type="Proteomes" id="UP001223072"/>
    </source>
</evidence>
<name>A0ABU0RWW0_9ACTN</name>
<feature type="transmembrane region" description="Helical" evidence="1">
    <location>
        <begin position="251"/>
        <end position="268"/>
    </location>
</feature>
<keyword evidence="1" id="KW-0812">Transmembrane</keyword>
<evidence type="ECO:0000313" key="2">
    <source>
        <dbReference type="EMBL" id="MDQ0936178.1"/>
    </source>
</evidence>